<sequence length="338" mass="38677">MGTLADYTQLLRADLPDTIISEEAFQRIQALTCHFPDALANRIFCFELHLREQGQYVDFSLHFSADADGQQQLLNHITPQLNKDPVWQKLYHFASLWNDQNSFIHHGTNHVWLEFDLDRPASLLSTPGLFYCQHCSIDQLTTIQALAEVFYGKAEQPRVQENLQRCLQAIPNGAHVNQVGFGLLRNQGTIRLQVMRITPHDLPSYLEAVGWPGSTGELEPLLRLLPRFDMLTLLLDVSTEVQPKIGVECFFARYDKRLPATLSELTDRGLCNRAQHDFLIAFSGIKLYQLDYQISITHRFLSHIKFGYDPGRTANTLEAKAYLFYHPSWQAASIIEPH</sequence>
<evidence type="ECO:0000313" key="1">
    <source>
        <dbReference type="EMBL" id="BBH87139.1"/>
    </source>
</evidence>
<reference evidence="1" key="1">
    <citation type="submission" date="2018-12" db="EMBL/GenBank/DDBJ databases">
        <title>Novel natural products biosynthetic potential of the class Ktedonobacteria.</title>
        <authorList>
            <person name="Zheng Y."/>
            <person name="Saitou A."/>
            <person name="Wang C.M."/>
            <person name="Toyoda A."/>
            <person name="Minakuchi Y."/>
            <person name="Sekiguchi Y."/>
            <person name="Ueda K."/>
            <person name="Takano H."/>
            <person name="Sakai Y."/>
            <person name="Yokota A."/>
            <person name="Yabe S."/>
        </authorList>
    </citation>
    <scope>NUCLEOTIDE SEQUENCE</scope>
    <source>
        <strain evidence="1">COM3</strain>
    </source>
</reference>
<dbReference type="EMBL" id="AP019376">
    <property type="protein sequence ID" value="BBH87139.1"/>
    <property type="molecule type" value="Genomic_DNA"/>
</dbReference>
<gene>
    <name evidence="1" type="ORF">KTC_18900</name>
</gene>
<organism evidence="1">
    <name type="scientific">Thermosporothrix sp. COM3</name>
    <dbReference type="NCBI Taxonomy" id="2490863"/>
    <lineage>
        <taxon>Bacteria</taxon>
        <taxon>Bacillati</taxon>
        <taxon>Chloroflexota</taxon>
        <taxon>Ktedonobacteria</taxon>
        <taxon>Ktedonobacterales</taxon>
        <taxon>Thermosporotrichaceae</taxon>
        <taxon>Thermosporothrix</taxon>
    </lineage>
</organism>
<accession>A0A455SJL1</accession>
<name>A0A455SJL1_9CHLR</name>
<protein>
    <submittedName>
        <fullName evidence="1">Uncharacterized protein</fullName>
    </submittedName>
</protein>
<dbReference type="AlphaFoldDB" id="A0A455SJL1"/>
<proteinExistence type="predicted"/>